<evidence type="ECO:0000256" key="1">
    <source>
        <dbReference type="SAM" id="MobiDB-lite"/>
    </source>
</evidence>
<accession>A0AAV7TT56</accession>
<feature type="region of interest" description="Disordered" evidence="1">
    <location>
        <begin position="1"/>
        <end position="66"/>
    </location>
</feature>
<keyword evidence="3" id="KW-1185">Reference proteome</keyword>
<proteinExistence type="predicted"/>
<protein>
    <submittedName>
        <fullName evidence="2">Uncharacterized protein</fullName>
    </submittedName>
</protein>
<reference evidence="2" key="1">
    <citation type="journal article" date="2022" name="bioRxiv">
        <title>Sequencing and chromosome-scale assembly of the giantPleurodeles waltlgenome.</title>
        <authorList>
            <person name="Brown T."/>
            <person name="Elewa A."/>
            <person name="Iarovenko S."/>
            <person name="Subramanian E."/>
            <person name="Araus A.J."/>
            <person name="Petzold A."/>
            <person name="Susuki M."/>
            <person name="Suzuki K.-i.T."/>
            <person name="Hayashi T."/>
            <person name="Toyoda A."/>
            <person name="Oliveira C."/>
            <person name="Osipova E."/>
            <person name="Leigh N.D."/>
            <person name="Simon A."/>
            <person name="Yun M.H."/>
        </authorList>
    </citation>
    <scope>NUCLEOTIDE SEQUENCE</scope>
    <source>
        <strain evidence="2">20211129_DDA</strain>
        <tissue evidence="2">Liver</tissue>
    </source>
</reference>
<evidence type="ECO:0000313" key="2">
    <source>
        <dbReference type="EMBL" id="KAJ1179905.1"/>
    </source>
</evidence>
<comment type="caution">
    <text evidence="2">The sequence shown here is derived from an EMBL/GenBank/DDBJ whole genome shotgun (WGS) entry which is preliminary data.</text>
</comment>
<evidence type="ECO:0000313" key="3">
    <source>
        <dbReference type="Proteomes" id="UP001066276"/>
    </source>
</evidence>
<dbReference type="AlphaFoldDB" id="A0AAV7TT56"/>
<dbReference type="Proteomes" id="UP001066276">
    <property type="component" value="Chromosome 3_2"/>
</dbReference>
<dbReference type="EMBL" id="JANPWB010000006">
    <property type="protein sequence ID" value="KAJ1179905.1"/>
    <property type="molecule type" value="Genomic_DNA"/>
</dbReference>
<gene>
    <name evidence="2" type="ORF">NDU88_005136</name>
</gene>
<organism evidence="2 3">
    <name type="scientific">Pleurodeles waltl</name>
    <name type="common">Iberian ribbed newt</name>
    <dbReference type="NCBI Taxonomy" id="8319"/>
    <lineage>
        <taxon>Eukaryota</taxon>
        <taxon>Metazoa</taxon>
        <taxon>Chordata</taxon>
        <taxon>Craniata</taxon>
        <taxon>Vertebrata</taxon>
        <taxon>Euteleostomi</taxon>
        <taxon>Amphibia</taxon>
        <taxon>Batrachia</taxon>
        <taxon>Caudata</taxon>
        <taxon>Salamandroidea</taxon>
        <taxon>Salamandridae</taxon>
        <taxon>Pleurodelinae</taxon>
        <taxon>Pleurodeles</taxon>
    </lineage>
</organism>
<name>A0AAV7TT56_PLEWA</name>
<sequence length="104" mass="12051">MRRRIRQKDWFLNPLQPHPGSRQIFPALTAPTGGTNKGAEQRRRRWNQGEDDGSSPKTFPTPCRKSRRWRGEQTAMLCEECGLVRYGPVIGRGAINREWWEEGS</sequence>